<reference evidence="2" key="1">
    <citation type="submission" date="2017-01" db="EMBL/GenBank/DDBJ databases">
        <authorList>
            <person name="Varghese N."/>
            <person name="Submissions S."/>
        </authorList>
    </citation>
    <scope>NUCLEOTIDE SEQUENCE [LARGE SCALE GENOMIC DNA]</scope>
    <source>
        <strain evidence="2">DSM 45196</strain>
    </source>
</reference>
<sequence length="54" mass="6288">MTYKKEVGPNGRVSAVADRIRVLCREWVIHPWKGGVRHVTDDPDREFPLDEIDQ</sequence>
<keyword evidence="2" id="KW-1185">Reference proteome</keyword>
<dbReference type="AlphaFoldDB" id="A0A1N7J2T1"/>
<gene>
    <name evidence="1" type="ORF">SAMN05421790_101660</name>
</gene>
<protein>
    <submittedName>
        <fullName evidence="1">Uncharacterized protein</fullName>
    </submittedName>
</protein>
<evidence type="ECO:0000313" key="2">
    <source>
        <dbReference type="Proteomes" id="UP000186795"/>
    </source>
</evidence>
<name>A0A1N7J2T1_9BACL</name>
<dbReference type="Proteomes" id="UP000186795">
    <property type="component" value="Unassembled WGS sequence"/>
</dbReference>
<evidence type="ECO:0000313" key="1">
    <source>
        <dbReference type="EMBL" id="SIS43675.1"/>
    </source>
</evidence>
<dbReference type="EMBL" id="FTOD01000001">
    <property type="protein sequence ID" value="SIS43675.1"/>
    <property type="molecule type" value="Genomic_DNA"/>
</dbReference>
<accession>A0A1N7J2T1</accession>
<proteinExistence type="predicted"/>
<organism evidence="1 2">
    <name type="scientific">Kroppenstedtia eburnea</name>
    <dbReference type="NCBI Taxonomy" id="714067"/>
    <lineage>
        <taxon>Bacteria</taxon>
        <taxon>Bacillati</taxon>
        <taxon>Bacillota</taxon>
        <taxon>Bacilli</taxon>
        <taxon>Bacillales</taxon>
        <taxon>Thermoactinomycetaceae</taxon>
        <taxon>Kroppenstedtia</taxon>
    </lineage>
</organism>